<evidence type="ECO:0000313" key="2">
    <source>
        <dbReference type="Proteomes" id="UP000552757"/>
    </source>
</evidence>
<proteinExistence type="predicted"/>
<reference evidence="1 2" key="1">
    <citation type="submission" date="2020-08" db="EMBL/GenBank/DDBJ databases">
        <title>Genomic Encyclopedia of Type Strains, Phase IV (KMG-IV): sequencing the most valuable type-strain genomes for metagenomic binning, comparative biology and taxonomic classification.</title>
        <authorList>
            <person name="Goeker M."/>
        </authorList>
    </citation>
    <scope>NUCLEOTIDE SEQUENCE [LARGE SCALE GENOMIC DNA]</scope>
    <source>
        <strain evidence="1 2">DSM 29348</strain>
    </source>
</reference>
<dbReference type="RefSeq" id="WP_183955451.1">
    <property type="nucleotide sequence ID" value="NZ_JACIEB010000004.1"/>
</dbReference>
<comment type="caution">
    <text evidence="1">The sequence shown here is derived from an EMBL/GenBank/DDBJ whole genome shotgun (WGS) entry which is preliminary data.</text>
</comment>
<keyword evidence="2" id="KW-1185">Reference proteome</keyword>
<gene>
    <name evidence="1" type="ORF">GGR44_002049</name>
</gene>
<accession>A0A7W6DFL4</accession>
<evidence type="ECO:0000313" key="1">
    <source>
        <dbReference type="EMBL" id="MBB3982386.1"/>
    </source>
</evidence>
<protein>
    <submittedName>
        <fullName evidence="1">Uncharacterized protein</fullName>
    </submittedName>
</protein>
<organism evidence="1 2">
    <name type="scientific">Sphingobium fontiphilum</name>
    <dbReference type="NCBI Taxonomy" id="944425"/>
    <lineage>
        <taxon>Bacteria</taxon>
        <taxon>Pseudomonadati</taxon>
        <taxon>Pseudomonadota</taxon>
        <taxon>Alphaproteobacteria</taxon>
        <taxon>Sphingomonadales</taxon>
        <taxon>Sphingomonadaceae</taxon>
        <taxon>Sphingobium</taxon>
    </lineage>
</organism>
<dbReference type="Proteomes" id="UP000552757">
    <property type="component" value="Unassembled WGS sequence"/>
</dbReference>
<name>A0A7W6DFL4_9SPHN</name>
<dbReference type="EMBL" id="JACIEB010000004">
    <property type="protein sequence ID" value="MBB3982386.1"/>
    <property type="molecule type" value="Genomic_DNA"/>
</dbReference>
<dbReference type="AlphaFoldDB" id="A0A7W6DFL4"/>
<sequence length="300" mass="32975">MPRLIAGPPPAAPVDVDALVDHCESAAFDPRDRESLAAAAPMLRALAANRHFLADMAMAELKTRCAGQRRDNPYSAQVMLLRPPRGKYVLRAAFWPSARDHVMRAKGAAAFLYHVPHDHGFDFLTVGYLGPGYWSDYYEHDGTLLGLPGEKAALRHVESSALCEGRVLLYRAHRDIHVQRPPARMSISLNILTSLPDQGWRRQYRFDLENGCVAECMTISSAQMLLELAVETGMAEGIDLARHFARLHPDDAMRLTAWRALAPDAPDAAADHWEEGARNGSALVRAASAKALKLIENGPG</sequence>